<keyword evidence="2" id="KW-1185">Reference proteome</keyword>
<dbReference type="Proteomes" id="UP000299102">
    <property type="component" value="Unassembled WGS sequence"/>
</dbReference>
<evidence type="ECO:0000313" key="1">
    <source>
        <dbReference type="EMBL" id="GBP08520.1"/>
    </source>
</evidence>
<name>A0A4C1T4M6_EUMVA</name>
<protein>
    <submittedName>
        <fullName evidence="1">Uncharacterized protein</fullName>
    </submittedName>
</protein>
<reference evidence="1 2" key="1">
    <citation type="journal article" date="2019" name="Commun. Biol.">
        <title>The bagworm genome reveals a unique fibroin gene that provides high tensile strength.</title>
        <authorList>
            <person name="Kono N."/>
            <person name="Nakamura H."/>
            <person name="Ohtoshi R."/>
            <person name="Tomita M."/>
            <person name="Numata K."/>
            <person name="Arakawa K."/>
        </authorList>
    </citation>
    <scope>NUCLEOTIDE SEQUENCE [LARGE SCALE GENOMIC DNA]</scope>
</reference>
<gene>
    <name evidence="1" type="ORF">EVAR_77199_1</name>
</gene>
<dbReference type="EMBL" id="BGZK01000031">
    <property type="protein sequence ID" value="GBP08520.1"/>
    <property type="molecule type" value="Genomic_DNA"/>
</dbReference>
<sequence>MKFSDGGRSRRRPAPNRLRRARISVRRRYWVSLRPWSPLPPPSPSGGSFAAALKSQITPAEITDLGQVRVGAFSELAAFAYIGNAGCVCVFWTRYKSKILTLPKRISPRAQTGHWGRAVQAVWSCLPSRRAGVEMPSCAFEGCRDRSGKKFKFEKIALYRQVPDFH</sequence>
<evidence type="ECO:0000313" key="2">
    <source>
        <dbReference type="Proteomes" id="UP000299102"/>
    </source>
</evidence>
<accession>A0A4C1T4M6</accession>
<proteinExistence type="predicted"/>
<dbReference type="AlphaFoldDB" id="A0A4C1T4M6"/>
<organism evidence="1 2">
    <name type="scientific">Eumeta variegata</name>
    <name type="common">Bagworm moth</name>
    <name type="synonym">Eumeta japonica</name>
    <dbReference type="NCBI Taxonomy" id="151549"/>
    <lineage>
        <taxon>Eukaryota</taxon>
        <taxon>Metazoa</taxon>
        <taxon>Ecdysozoa</taxon>
        <taxon>Arthropoda</taxon>
        <taxon>Hexapoda</taxon>
        <taxon>Insecta</taxon>
        <taxon>Pterygota</taxon>
        <taxon>Neoptera</taxon>
        <taxon>Endopterygota</taxon>
        <taxon>Lepidoptera</taxon>
        <taxon>Glossata</taxon>
        <taxon>Ditrysia</taxon>
        <taxon>Tineoidea</taxon>
        <taxon>Psychidae</taxon>
        <taxon>Oiketicinae</taxon>
        <taxon>Eumeta</taxon>
    </lineage>
</organism>
<comment type="caution">
    <text evidence="1">The sequence shown here is derived from an EMBL/GenBank/DDBJ whole genome shotgun (WGS) entry which is preliminary data.</text>
</comment>